<keyword evidence="2" id="KW-0560">Oxidoreductase</keyword>
<dbReference type="SUPFAM" id="SSF51735">
    <property type="entry name" value="NAD(P)-binding Rossmann-fold domains"/>
    <property type="match status" value="1"/>
</dbReference>
<reference evidence="4 5" key="1">
    <citation type="submission" date="2016-10" db="EMBL/GenBank/DDBJ databases">
        <authorList>
            <person name="de Groot N.N."/>
        </authorList>
    </citation>
    <scope>NUCLEOTIDE SEQUENCE [LARGE SCALE GENOMIC DNA]</scope>
    <source>
        <strain evidence="4 5">DSM 44908</strain>
    </source>
</reference>
<dbReference type="PANTHER" id="PTHR44196:SF1">
    <property type="entry name" value="DEHYDROGENASE_REDUCTASE SDR FAMILY MEMBER 7B"/>
    <property type="match status" value="1"/>
</dbReference>
<evidence type="ECO:0000313" key="5">
    <source>
        <dbReference type="Proteomes" id="UP000182054"/>
    </source>
</evidence>
<proteinExistence type="inferred from homology"/>
<evidence type="ECO:0000256" key="3">
    <source>
        <dbReference type="RuleBase" id="RU000363"/>
    </source>
</evidence>
<dbReference type="PRINTS" id="PR00081">
    <property type="entry name" value="GDHRDH"/>
</dbReference>
<dbReference type="InterPro" id="IPR036291">
    <property type="entry name" value="NAD(P)-bd_dom_sf"/>
</dbReference>
<dbReference type="GO" id="GO:0016020">
    <property type="term" value="C:membrane"/>
    <property type="evidence" value="ECO:0007669"/>
    <property type="project" value="TreeGrafter"/>
</dbReference>
<evidence type="ECO:0000256" key="2">
    <source>
        <dbReference type="ARBA" id="ARBA00023002"/>
    </source>
</evidence>
<dbReference type="PANTHER" id="PTHR44196">
    <property type="entry name" value="DEHYDROGENASE/REDUCTASE SDR FAMILY MEMBER 7B"/>
    <property type="match status" value="1"/>
</dbReference>
<sequence length="293" mass="31646">MVVLGRLRGRGATRKRRTVNGRRVLVTGAASGIGRATAQAVAQRGGRLILTDIDEAGLAATVRDVEASGGVVDFSRALDISQYDDVAAFAGDVHAAHGAVDVVMNVAGISAWGTVETMPHEQWRQLVEVNLMGPIHVIQTFVPAMIAAGRGGYLVNVSSSAGLLAFPWHAAYSASKFGLRGVSEVLRFDLARHGIGVSLVVPGAVRTPLVETVRIAGVDRADPKVRRLEDHFHDRAAEPQDVALAILRGMERGHFLVYSGNDIRFAFWVQRKFALPYEIAMQAANDYFTRLLK</sequence>
<dbReference type="Proteomes" id="UP000182054">
    <property type="component" value="Unassembled WGS sequence"/>
</dbReference>
<comment type="similarity">
    <text evidence="1 3">Belongs to the short-chain dehydrogenases/reductases (SDR) family.</text>
</comment>
<dbReference type="Pfam" id="PF00106">
    <property type="entry name" value="adh_short"/>
    <property type="match status" value="1"/>
</dbReference>
<dbReference type="FunFam" id="3.40.50.720:FF:000084">
    <property type="entry name" value="Short-chain dehydrogenase reductase"/>
    <property type="match status" value="1"/>
</dbReference>
<dbReference type="AlphaFoldDB" id="A0A1I0U4F7"/>
<evidence type="ECO:0000313" key="4">
    <source>
        <dbReference type="EMBL" id="SFA58962.1"/>
    </source>
</evidence>
<accession>A0A1I0U4F7</accession>
<dbReference type="Gene3D" id="3.40.50.720">
    <property type="entry name" value="NAD(P)-binding Rossmann-like Domain"/>
    <property type="match status" value="1"/>
</dbReference>
<dbReference type="InterPro" id="IPR020904">
    <property type="entry name" value="Sc_DH/Rdtase_CS"/>
</dbReference>
<organism evidence="4 5">
    <name type="scientific">Rhodococcoides kroppenstedtii</name>
    <dbReference type="NCBI Taxonomy" id="293050"/>
    <lineage>
        <taxon>Bacteria</taxon>
        <taxon>Bacillati</taxon>
        <taxon>Actinomycetota</taxon>
        <taxon>Actinomycetes</taxon>
        <taxon>Mycobacteriales</taxon>
        <taxon>Nocardiaceae</taxon>
        <taxon>Rhodococcoides</taxon>
    </lineage>
</organism>
<protein>
    <submittedName>
        <fullName evidence="4">Short-chain dehydrogenase</fullName>
    </submittedName>
</protein>
<name>A0A1I0U4F7_9NOCA</name>
<dbReference type="CDD" id="cd05233">
    <property type="entry name" value="SDR_c"/>
    <property type="match status" value="1"/>
</dbReference>
<gene>
    <name evidence="4" type="ORF">SAMN05444374_11367</name>
</gene>
<dbReference type="PROSITE" id="PS00061">
    <property type="entry name" value="ADH_SHORT"/>
    <property type="match status" value="1"/>
</dbReference>
<evidence type="ECO:0000256" key="1">
    <source>
        <dbReference type="ARBA" id="ARBA00006484"/>
    </source>
</evidence>
<dbReference type="EMBL" id="FOJN01000013">
    <property type="protein sequence ID" value="SFA58962.1"/>
    <property type="molecule type" value="Genomic_DNA"/>
</dbReference>
<dbReference type="PRINTS" id="PR00080">
    <property type="entry name" value="SDRFAMILY"/>
</dbReference>
<dbReference type="GO" id="GO:0016491">
    <property type="term" value="F:oxidoreductase activity"/>
    <property type="evidence" value="ECO:0007669"/>
    <property type="project" value="UniProtKB-KW"/>
</dbReference>
<dbReference type="InterPro" id="IPR002347">
    <property type="entry name" value="SDR_fam"/>
</dbReference>
<dbReference type="NCBIfam" id="NF005881">
    <property type="entry name" value="PRK07832.1"/>
    <property type="match status" value="1"/>
</dbReference>